<protein>
    <recommendedName>
        <fullName evidence="3">N-acetyltransferase domain-containing protein</fullName>
    </recommendedName>
</protein>
<comment type="caution">
    <text evidence="1">The sequence shown here is derived from an EMBL/GenBank/DDBJ whole genome shotgun (WGS) entry which is preliminary data.</text>
</comment>
<dbReference type="RefSeq" id="WP_074489506.1">
    <property type="nucleotide sequence ID" value="NZ_FPAM01000019.1"/>
</dbReference>
<accession>A0A1Q5ZYJ0</accession>
<name>A0A1Q5ZYJ0_9SPHI</name>
<evidence type="ECO:0000313" key="2">
    <source>
        <dbReference type="Proteomes" id="UP000186720"/>
    </source>
</evidence>
<proteinExistence type="predicted"/>
<dbReference type="AlphaFoldDB" id="A0A1Q5ZYJ0"/>
<dbReference type="Proteomes" id="UP000186720">
    <property type="component" value="Unassembled WGS sequence"/>
</dbReference>
<evidence type="ECO:0000313" key="1">
    <source>
        <dbReference type="EMBL" id="OKS86812.1"/>
    </source>
</evidence>
<dbReference type="EMBL" id="MPPL01000001">
    <property type="protein sequence ID" value="OKS86812.1"/>
    <property type="molecule type" value="Genomic_DNA"/>
</dbReference>
<evidence type="ECO:0008006" key="3">
    <source>
        <dbReference type="Google" id="ProtNLM"/>
    </source>
</evidence>
<dbReference type="Gene3D" id="3.40.630.30">
    <property type="match status" value="1"/>
</dbReference>
<dbReference type="InterPro" id="IPR016181">
    <property type="entry name" value="Acyl_CoA_acyltransferase"/>
</dbReference>
<keyword evidence="2" id="KW-1185">Reference proteome</keyword>
<gene>
    <name evidence="1" type="ORF">RG47T_2269</name>
</gene>
<reference evidence="1 2" key="1">
    <citation type="submission" date="2016-11" db="EMBL/GenBank/DDBJ databases">
        <title>Whole Genome Sequencing of Mucilaginibacter polytrichastri RG4-7(T) isolated from the moss sample.</title>
        <authorList>
            <person name="Li Y."/>
        </authorList>
    </citation>
    <scope>NUCLEOTIDE SEQUENCE [LARGE SCALE GENOMIC DNA]</scope>
    <source>
        <strain evidence="1 2">RG4-7</strain>
    </source>
</reference>
<dbReference type="SUPFAM" id="SSF55729">
    <property type="entry name" value="Acyl-CoA N-acyltransferases (Nat)"/>
    <property type="match status" value="1"/>
</dbReference>
<sequence length="230" mass="26845">MEAEVLTHKIVFITNFKEDKALIQDILDLTVPSYKSNMQLIEREVNHNRDIYIIRGEEQELLAFFMVNYEPVDGEFTYYLGLSACSETYKGKGLVKSLYLQLMHDCRLKEQNQGKKIMLWWTTATPIVYYWFNKHAYLVQPDMEGAYNAKGKQIAEKIVAEKFPTTIKDSQHPFILRSVATETNYSDHEVKRISDASKNLNMNVFENFNINEQRGDRFLMIGYAPDHSGY</sequence>
<dbReference type="OrthoDB" id="794303at2"/>
<organism evidence="1 2">
    <name type="scientific">Mucilaginibacter polytrichastri</name>
    <dbReference type="NCBI Taxonomy" id="1302689"/>
    <lineage>
        <taxon>Bacteria</taxon>
        <taxon>Pseudomonadati</taxon>
        <taxon>Bacteroidota</taxon>
        <taxon>Sphingobacteriia</taxon>
        <taxon>Sphingobacteriales</taxon>
        <taxon>Sphingobacteriaceae</taxon>
        <taxon>Mucilaginibacter</taxon>
    </lineage>
</organism>